<dbReference type="STRING" id="1935.B1H20_23445"/>
<protein>
    <submittedName>
        <fullName evidence="1">Uncharacterized protein</fullName>
    </submittedName>
</protein>
<dbReference type="RefSeq" id="WP_030195213.1">
    <property type="nucleotide sequence ID" value="NZ_CP020570.1"/>
</dbReference>
<dbReference type="KEGG" id="svu:B1H20_23445"/>
<dbReference type="EMBL" id="CP020570">
    <property type="protein sequence ID" value="ARF63999.1"/>
    <property type="molecule type" value="Genomic_DNA"/>
</dbReference>
<dbReference type="OrthoDB" id="5185368at2"/>
<dbReference type="AlphaFoldDB" id="A0A1V0UFJ8"/>
<dbReference type="Proteomes" id="UP000192445">
    <property type="component" value="Chromosome"/>
</dbReference>
<sequence>MGAGFFYSYHLGWSRPDVRTLLGDLEAEGLRPAHPVTGRAVLVSLDSVSPGSRSPVTREQLLDVAGLRRLPEIGFRLWSDAGPDLLVRVRRARPGVVALDFSVGELPGPEREHAVSAIRRTVGRASVLCIGFVVDRTGATAATDWDSVVIEGAAPLDVWPDTVAVRDETAARHPQLAVMDAVDMSPWKVFGNAVLGV</sequence>
<gene>
    <name evidence="1" type="ORF">B1H20_23445</name>
</gene>
<name>A0A1V0UFJ8_STRVN</name>
<organism evidence="1 2">
    <name type="scientific">Streptomyces violaceoruber</name>
    <dbReference type="NCBI Taxonomy" id="1935"/>
    <lineage>
        <taxon>Bacteria</taxon>
        <taxon>Bacillati</taxon>
        <taxon>Actinomycetota</taxon>
        <taxon>Actinomycetes</taxon>
        <taxon>Kitasatosporales</taxon>
        <taxon>Streptomycetaceae</taxon>
        <taxon>Streptomyces</taxon>
        <taxon>Streptomyces violaceoruber group</taxon>
    </lineage>
</organism>
<proteinExistence type="predicted"/>
<evidence type="ECO:0000313" key="1">
    <source>
        <dbReference type="EMBL" id="ARF63999.1"/>
    </source>
</evidence>
<accession>A0A1V0UFJ8</accession>
<reference evidence="1 2" key="1">
    <citation type="submission" date="2017-03" db="EMBL/GenBank/DDBJ databases">
        <title>Complete Genome Sequence of a natural compounds producer, Streptomyces violaceus S21.</title>
        <authorList>
            <person name="Zhong C."/>
            <person name="Zhao Z."/>
            <person name="Fu J."/>
            <person name="Zong G."/>
            <person name="Qin R."/>
            <person name="Cao G."/>
        </authorList>
    </citation>
    <scope>NUCLEOTIDE SEQUENCE [LARGE SCALE GENOMIC DNA]</scope>
    <source>
        <strain evidence="1 2">S21</strain>
    </source>
</reference>
<evidence type="ECO:0000313" key="2">
    <source>
        <dbReference type="Proteomes" id="UP000192445"/>
    </source>
</evidence>